<dbReference type="PROSITE" id="PS50924">
    <property type="entry name" value="MHYT"/>
    <property type="match status" value="1"/>
</dbReference>
<protein>
    <submittedName>
        <fullName evidence="5">EAL domain-containing protein</fullName>
    </submittedName>
</protein>
<feature type="transmembrane region" description="Helical" evidence="1">
    <location>
        <begin position="15"/>
        <end position="35"/>
    </location>
</feature>
<dbReference type="InterPro" id="IPR029787">
    <property type="entry name" value="Nucleotide_cyclase"/>
</dbReference>
<dbReference type="CDD" id="cd01949">
    <property type="entry name" value="GGDEF"/>
    <property type="match status" value="1"/>
</dbReference>
<dbReference type="RefSeq" id="WP_263845703.1">
    <property type="nucleotide sequence ID" value="NZ_JALIEB010000015.1"/>
</dbReference>
<keyword evidence="1" id="KW-0812">Transmembrane</keyword>
<dbReference type="SUPFAM" id="SSF55073">
    <property type="entry name" value="Nucleotide cyclase"/>
    <property type="match status" value="1"/>
</dbReference>
<dbReference type="InterPro" id="IPR005330">
    <property type="entry name" value="MHYT_dom"/>
</dbReference>
<dbReference type="PROSITE" id="PS50887">
    <property type="entry name" value="GGDEF"/>
    <property type="match status" value="1"/>
</dbReference>
<dbReference type="NCBIfam" id="TIGR00254">
    <property type="entry name" value="GGDEF"/>
    <property type="match status" value="1"/>
</dbReference>
<evidence type="ECO:0000259" key="3">
    <source>
        <dbReference type="PROSITE" id="PS50887"/>
    </source>
</evidence>
<sequence length="682" mass="74871">MNRLIECITHEHNHALVVLAGIICLIGSCLTVLLGRRLLAVSGPRRLIQLALTSVIGGATIWSTHFVAMLAYEPGIEHGYEPVATGVSLLVAVLGLLAANAVLSFAPKGVYTIVAGAIFGLTVSAMHYIGMSAYLLPGIILWDQSAVAVSVLLGAVLGAAAYHRMAFPVTSYCWLGGAAFMVLAICAMHFTGMSAIEIELSPLYTVPRQVVSDETLSLLIIGIMALVLLVGFAAVSIETNIEEEARGQLEQAALHDPLTDLPNRMHLNRKITELSTRLDNDAMERLGVLAIDLNMFKEVNDVYGHSAGDQVLATVGRRFASALEPDEFLARTGGDEFVAIKRGIRRPDQVAAFAERLHAAVVEPITTDAASVVIGASIGTATTVHDGRVLHDLLHKSDLAMYRAKMEPERHICPYNADMDRQSRDKILLISDLRQAIANDEFELAYQLQNDIQSLAPIGFEVLLRWNHPTRGRVSPSDFIPAAEESGLIREIGLWVLRTACFEAMTWPRPYKIAVNVAPQQLVQPSFLEHVSDILFESRLPPERLELEVTEASIIDDQAHTLRVMHRLKEMGIGIAMDDFGTGYSSLATLQTFPFDKIKIDRSFVQNVHLDDQRAAIVRATLLLGAALKIPVLAEGVEVEDELSFLRRERCDLVQGFYFGRPMSRDDLHRLFERDARLGKAG</sequence>
<dbReference type="InterPro" id="IPR000160">
    <property type="entry name" value="GGDEF_dom"/>
</dbReference>
<feature type="transmembrane region" description="Helical" evidence="1">
    <location>
        <begin position="83"/>
        <end position="103"/>
    </location>
</feature>
<keyword evidence="1" id="KW-0472">Membrane</keyword>
<dbReference type="InterPro" id="IPR043128">
    <property type="entry name" value="Rev_trsase/Diguanyl_cyclase"/>
</dbReference>
<feature type="domain" description="MHYT" evidence="4">
    <location>
        <begin position="12"/>
        <end position="199"/>
    </location>
</feature>
<feature type="domain" description="EAL" evidence="2">
    <location>
        <begin position="426"/>
        <end position="676"/>
    </location>
</feature>
<dbReference type="Proteomes" id="UP001208690">
    <property type="component" value="Unassembled WGS sequence"/>
</dbReference>
<keyword evidence="6" id="KW-1185">Reference proteome</keyword>
<gene>
    <name evidence="5" type="ORF">MUB52_18765</name>
</gene>
<dbReference type="PROSITE" id="PS50883">
    <property type="entry name" value="EAL"/>
    <property type="match status" value="1"/>
</dbReference>
<proteinExistence type="predicted"/>
<dbReference type="EMBL" id="JALIEB010000015">
    <property type="protein sequence ID" value="MCV3273479.1"/>
    <property type="molecule type" value="Genomic_DNA"/>
</dbReference>
<dbReference type="CDD" id="cd01948">
    <property type="entry name" value="EAL"/>
    <property type="match status" value="1"/>
</dbReference>
<keyword evidence="1" id="KW-1133">Transmembrane helix</keyword>
<dbReference type="Gene3D" id="3.20.20.450">
    <property type="entry name" value="EAL domain"/>
    <property type="match status" value="1"/>
</dbReference>
<evidence type="ECO:0000313" key="6">
    <source>
        <dbReference type="Proteomes" id="UP001208690"/>
    </source>
</evidence>
<reference evidence="5 6" key="1">
    <citation type="submission" date="2022-04" db="EMBL/GenBank/DDBJ databases">
        <title>Roseobacter sp. WL0113 is a bacterium isolated from neritic sediment.</title>
        <authorList>
            <person name="Wang L."/>
            <person name="He W."/>
            <person name="Zhang D.-F."/>
        </authorList>
    </citation>
    <scope>NUCLEOTIDE SEQUENCE [LARGE SCALE GENOMIC DNA]</scope>
    <source>
        <strain evidence="5 6">WL0113</strain>
    </source>
</reference>
<evidence type="ECO:0000259" key="4">
    <source>
        <dbReference type="PROSITE" id="PS50924"/>
    </source>
</evidence>
<dbReference type="SMART" id="SM00052">
    <property type="entry name" value="EAL"/>
    <property type="match status" value="1"/>
</dbReference>
<feature type="transmembrane region" description="Helical" evidence="1">
    <location>
        <begin position="174"/>
        <end position="196"/>
    </location>
</feature>
<dbReference type="Pfam" id="PF00563">
    <property type="entry name" value="EAL"/>
    <property type="match status" value="1"/>
</dbReference>
<dbReference type="PANTHER" id="PTHR44757">
    <property type="entry name" value="DIGUANYLATE CYCLASE DGCP"/>
    <property type="match status" value="1"/>
</dbReference>
<dbReference type="InterPro" id="IPR035919">
    <property type="entry name" value="EAL_sf"/>
</dbReference>
<dbReference type="PANTHER" id="PTHR44757:SF2">
    <property type="entry name" value="BIOFILM ARCHITECTURE MAINTENANCE PROTEIN MBAA"/>
    <property type="match status" value="1"/>
</dbReference>
<dbReference type="Pfam" id="PF00990">
    <property type="entry name" value="GGDEF"/>
    <property type="match status" value="1"/>
</dbReference>
<feature type="transmembrane region" description="Helical" evidence="1">
    <location>
        <begin position="141"/>
        <end position="162"/>
    </location>
</feature>
<feature type="transmembrane region" description="Helical" evidence="1">
    <location>
        <begin position="110"/>
        <end position="129"/>
    </location>
</feature>
<dbReference type="PROSITE" id="PS51257">
    <property type="entry name" value="PROKAR_LIPOPROTEIN"/>
    <property type="match status" value="1"/>
</dbReference>
<feature type="transmembrane region" description="Helical" evidence="1">
    <location>
        <begin position="47"/>
        <end position="71"/>
    </location>
</feature>
<evidence type="ECO:0000256" key="1">
    <source>
        <dbReference type="PROSITE-ProRule" id="PRU00244"/>
    </source>
</evidence>
<dbReference type="InterPro" id="IPR052155">
    <property type="entry name" value="Biofilm_reg_signaling"/>
</dbReference>
<evidence type="ECO:0000313" key="5">
    <source>
        <dbReference type="EMBL" id="MCV3273479.1"/>
    </source>
</evidence>
<dbReference type="Pfam" id="PF03707">
    <property type="entry name" value="MHYT"/>
    <property type="match status" value="3"/>
</dbReference>
<comment type="caution">
    <text evidence="5">The sequence shown here is derived from an EMBL/GenBank/DDBJ whole genome shotgun (WGS) entry which is preliminary data.</text>
</comment>
<dbReference type="SMART" id="SM00267">
    <property type="entry name" value="GGDEF"/>
    <property type="match status" value="1"/>
</dbReference>
<feature type="domain" description="GGDEF" evidence="3">
    <location>
        <begin position="284"/>
        <end position="417"/>
    </location>
</feature>
<accession>A0ABT3BK49</accession>
<name>A0ABT3BK49_9RHOB</name>
<organism evidence="5 6">
    <name type="scientific">Roseobacter sinensis</name>
    <dbReference type="NCBI Taxonomy" id="2931391"/>
    <lineage>
        <taxon>Bacteria</taxon>
        <taxon>Pseudomonadati</taxon>
        <taxon>Pseudomonadota</taxon>
        <taxon>Alphaproteobacteria</taxon>
        <taxon>Rhodobacterales</taxon>
        <taxon>Roseobacteraceae</taxon>
        <taxon>Roseobacter</taxon>
    </lineage>
</organism>
<dbReference type="Gene3D" id="3.30.70.270">
    <property type="match status" value="1"/>
</dbReference>
<dbReference type="SUPFAM" id="SSF141868">
    <property type="entry name" value="EAL domain-like"/>
    <property type="match status" value="1"/>
</dbReference>
<dbReference type="InterPro" id="IPR001633">
    <property type="entry name" value="EAL_dom"/>
</dbReference>
<evidence type="ECO:0000259" key="2">
    <source>
        <dbReference type="PROSITE" id="PS50883"/>
    </source>
</evidence>
<feature type="transmembrane region" description="Helical" evidence="1">
    <location>
        <begin position="216"/>
        <end position="237"/>
    </location>
</feature>